<dbReference type="SMART" id="SM00355">
    <property type="entry name" value="ZnF_C2H2"/>
    <property type="match status" value="7"/>
</dbReference>
<feature type="domain" description="C2H2-type" evidence="9">
    <location>
        <begin position="219"/>
        <end position="247"/>
    </location>
</feature>
<dbReference type="AlphaFoldDB" id="A0A5E4QE63"/>
<reference evidence="11 12" key="1">
    <citation type="submission" date="2017-07" db="EMBL/GenBank/DDBJ databases">
        <authorList>
            <person name="Talla V."/>
            <person name="Backstrom N."/>
        </authorList>
    </citation>
    <scope>NUCLEOTIDE SEQUENCE [LARGE SCALE GENOMIC DNA]</scope>
</reference>
<evidence type="ECO:0000313" key="12">
    <source>
        <dbReference type="Proteomes" id="UP000324832"/>
    </source>
</evidence>
<dbReference type="FunFam" id="3.30.160.60:FF:000176">
    <property type="entry name" value="zinc finger protein 70"/>
    <property type="match status" value="1"/>
</dbReference>
<keyword evidence="6" id="KW-0539">Nucleus</keyword>
<dbReference type="InterPro" id="IPR056436">
    <property type="entry name" value="Znf-C2H2_ZIC1-5/GLI1-3-like"/>
</dbReference>
<dbReference type="Pfam" id="PF00096">
    <property type="entry name" value="zf-C2H2"/>
    <property type="match status" value="3"/>
</dbReference>
<protein>
    <recommendedName>
        <fullName evidence="13">Protein krueppel</fullName>
    </recommendedName>
</protein>
<organism evidence="11 12">
    <name type="scientific">Leptidea sinapis</name>
    <dbReference type="NCBI Taxonomy" id="189913"/>
    <lineage>
        <taxon>Eukaryota</taxon>
        <taxon>Metazoa</taxon>
        <taxon>Ecdysozoa</taxon>
        <taxon>Arthropoda</taxon>
        <taxon>Hexapoda</taxon>
        <taxon>Insecta</taxon>
        <taxon>Pterygota</taxon>
        <taxon>Neoptera</taxon>
        <taxon>Endopterygota</taxon>
        <taxon>Lepidoptera</taxon>
        <taxon>Glossata</taxon>
        <taxon>Ditrysia</taxon>
        <taxon>Papilionoidea</taxon>
        <taxon>Pieridae</taxon>
        <taxon>Dismorphiinae</taxon>
        <taxon>Leptidea</taxon>
    </lineage>
</organism>
<dbReference type="PROSITE" id="PS51915">
    <property type="entry name" value="ZAD"/>
    <property type="match status" value="1"/>
</dbReference>
<dbReference type="GO" id="GO:0008270">
    <property type="term" value="F:zinc ion binding"/>
    <property type="evidence" value="ECO:0007669"/>
    <property type="project" value="UniProtKB-UniRule"/>
</dbReference>
<feature type="domain" description="C2H2-type" evidence="9">
    <location>
        <begin position="186"/>
        <end position="213"/>
    </location>
</feature>
<feature type="domain" description="ZAD" evidence="10">
    <location>
        <begin position="8"/>
        <end position="76"/>
    </location>
</feature>
<dbReference type="PROSITE" id="PS00028">
    <property type="entry name" value="ZINC_FINGER_C2H2_1"/>
    <property type="match status" value="6"/>
</dbReference>
<feature type="binding site" evidence="8">
    <location>
        <position position="13"/>
    </location>
    <ligand>
        <name>Zn(2+)</name>
        <dbReference type="ChEBI" id="CHEBI:29105"/>
    </ligand>
</feature>
<gene>
    <name evidence="11" type="ORF">LSINAPIS_LOCUS7259</name>
</gene>
<comment type="subcellular location">
    <subcellularLocation>
        <location evidence="1">Nucleus</location>
    </subcellularLocation>
</comment>
<feature type="binding site" evidence="8">
    <location>
        <position position="49"/>
    </location>
    <ligand>
        <name>Zn(2+)</name>
        <dbReference type="ChEBI" id="CHEBI:29105"/>
    </ligand>
</feature>
<keyword evidence="3" id="KW-0677">Repeat</keyword>
<dbReference type="GO" id="GO:0005634">
    <property type="term" value="C:nucleus"/>
    <property type="evidence" value="ECO:0007669"/>
    <property type="project" value="UniProtKB-SubCell"/>
</dbReference>
<feature type="domain" description="C2H2-type" evidence="9">
    <location>
        <begin position="280"/>
        <end position="307"/>
    </location>
</feature>
<name>A0A5E4QE63_9NEOP</name>
<evidence type="ECO:0000259" key="9">
    <source>
        <dbReference type="PROSITE" id="PS50157"/>
    </source>
</evidence>
<dbReference type="Proteomes" id="UP000324832">
    <property type="component" value="Unassembled WGS sequence"/>
</dbReference>
<evidence type="ECO:0000259" key="10">
    <source>
        <dbReference type="PROSITE" id="PS51915"/>
    </source>
</evidence>
<evidence type="ECO:0000256" key="3">
    <source>
        <dbReference type="ARBA" id="ARBA00022737"/>
    </source>
</evidence>
<feature type="domain" description="C2H2-type" evidence="9">
    <location>
        <begin position="132"/>
        <end position="159"/>
    </location>
</feature>
<dbReference type="Pfam" id="PF23561">
    <property type="entry name" value="zf-C2H2_15"/>
    <property type="match status" value="1"/>
</dbReference>
<evidence type="ECO:0000256" key="8">
    <source>
        <dbReference type="PROSITE-ProRule" id="PRU01263"/>
    </source>
</evidence>
<dbReference type="Pfam" id="PF12171">
    <property type="entry name" value="zf-C2H2_jaz"/>
    <property type="match status" value="1"/>
</dbReference>
<dbReference type="Gene3D" id="3.30.160.60">
    <property type="entry name" value="Classic Zinc Finger"/>
    <property type="match status" value="5"/>
</dbReference>
<dbReference type="InterPro" id="IPR013087">
    <property type="entry name" value="Znf_C2H2_type"/>
</dbReference>
<dbReference type="InterPro" id="IPR022755">
    <property type="entry name" value="Znf_C2H2_jaz"/>
</dbReference>
<evidence type="ECO:0000256" key="7">
    <source>
        <dbReference type="PROSITE-ProRule" id="PRU00042"/>
    </source>
</evidence>
<dbReference type="InterPro" id="IPR036236">
    <property type="entry name" value="Znf_C2H2_sf"/>
</dbReference>
<dbReference type="SMART" id="SM00868">
    <property type="entry name" value="zf-AD"/>
    <property type="match status" value="1"/>
</dbReference>
<keyword evidence="12" id="KW-1185">Reference proteome</keyword>
<sequence length="380" mass="43931">MDEQDHKLICRCCLSTERRMKKIDNFRYLFVDFADIIITDTDGLPQWICWECEAIIHKSVRFKHKMLKVNAILYDYVKRCAPFAIDSQDVELKGCSISTLSMTNTLILDSKNKNGVPEVVEEDTKDDLKLPYHCHLCFKGFIFEEKLNNHMKKHSPDHSCPVCAKKFRTRQQVVHHQVKHTDNKNFYCVECDVRFKTTSALRQHLRRSTRHRDVDSLLFQCDSCPKRFESAAQLSQHRGVQHEGSRPYPCPQCACALATRSSLAKHMRAVHGGQRPPPVHVCDTCGKVFRAKSTLVNHVRTHTGEKPFSCSECGRRFTQRTAMRTHVKLVHLKMHRSAKLKPKLPAEVTKAEPFKDDVTLVFEWNKQMQTCEYFTVTAGP</sequence>
<proteinExistence type="predicted"/>
<feature type="binding site" evidence="8">
    <location>
        <position position="52"/>
    </location>
    <ligand>
        <name>Zn(2+)</name>
        <dbReference type="ChEBI" id="CHEBI:29105"/>
    </ligand>
</feature>
<feature type="domain" description="C2H2-type" evidence="9">
    <location>
        <begin position="248"/>
        <end position="276"/>
    </location>
</feature>
<feature type="domain" description="C2H2-type" evidence="9">
    <location>
        <begin position="158"/>
        <end position="185"/>
    </location>
</feature>
<evidence type="ECO:0000256" key="2">
    <source>
        <dbReference type="ARBA" id="ARBA00022723"/>
    </source>
</evidence>
<evidence type="ECO:0000256" key="1">
    <source>
        <dbReference type="ARBA" id="ARBA00004123"/>
    </source>
</evidence>
<dbReference type="InterPro" id="IPR012934">
    <property type="entry name" value="Znf_AD"/>
</dbReference>
<dbReference type="InterPro" id="IPR050888">
    <property type="entry name" value="ZnF_C2H2-type_TF"/>
</dbReference>
<evidence type="ECO:0000313" key="11">
    <source>
        <dbReference type="EMBL" id="VVC95573.1"/>
    </source>
</evidence>
<dbReference type="FunFam" id="3.30.160.60:FF:002248">
    <property type="entry name" value="Zinc finger and BTB domain-containing 40"/>
    <property type="match status" value="1"/>
</dbReference>
<dbReference type="SUPFAM" id="SSF57716">
    <property type="entry name" value="Glucocorticoid receptor-like (DNA-binding domain)"/>
    <property type="match status" value="1"/>
</dbReference>
<dbReference type="PANTHER" id="PTHR24406">
    <property type="entry name" value="TRANSCRIPTIONAL REPRESSOR CTCFL-RELATED"/>
    <property type="match status" value="1"/>
</dbReference>
<evidence type="ECO:0000256" key="5">
    <source>
        <dbReference type="ARBA" id="ARBA00022833"/>
    </source>
</evidence>
<accession>A0A5E4QE63</accession>
<evidence type="ECO:0000256" key="6">
    <source>
        <dbReference type="ARBA" id="ARBA00023242"/>
    </source>
</evidence>
<dbReference type="SUPFAM" id="SSF57667">
    <property type="entry name" value="beta-beta-alpha zinc fingers"/>
    <property type="match status" value="4"/>
</dbReference>
<keyword evidence="2 8" id="KW-0479">Metal-binding</keyword>
<feature type="binding site" evidence="8">
    <location>
        <position position="10"/>
    </location>
    <ligand>
        <name>Zn(2+)</name>
        <dbReference type="ChEBI" id="CHEBI:29105"/>
    </ligand>
</feature>
<keyword evidence="4 7" id="KW-0863">Zinc-finger</keyword>
<feature type="domain" description="C2H2-type" evidence="9">
    <location>
        <begin position="308"/>
        <end position="331"/>
    </location>
</feature>
<evidence type="ECO:0000256" key="4">
    <source>
        <dbReference type="ARBA" id="ARBA00022771"/>
    </source>
</evidence>
<dbReference type="PROSITE" id="PS50157">
    <property type="entry name" value="ZINC_FINGER_C2H2_2"/>
    <property type="match status" value="7"/>
</dbReference>
<keyword evidence="5 8" id="KW-0862">Zinc</keyword>
<dbReference type="EMBL" id="FZQP02002338">
    <property type="protein sequence ID" value="VVC95573.1"/>
    <property type="molecule type" value="Genomic_DNA"/>
</dbReference>
<evidence type="ECO:0008006" key="13">
    <source>
        <dbReference type="Google" id="ProtNLM"/>
    </source>
</evidence>